<evidence type="ECO:0000256" key="1">
    <source>
        <dbReference type="ARBA" id="ARBA00022603"/>
    </source>
</evidence>
<evidence type="ECO:0000313" key="5">
    <source>
        <dbReference type="Proteomes" id="UP001209854"/>
    </source>
</evidence>
<name>A0ABT3N010_9GAMM</name>
<dbReference type="RefSeq" id="WP_262564724.1">
    <property type="nucleotide sequence ID" value="NZ_JAPFCC010000001.1"/>
</dbReference>
<dbReference type="Proteomes" id="UP001209854">
    <property type="component" value="Unassembled WGS sequence"/>
</dbReference>
<dbReference type="InterPro" id="IPR002052">
    <property type="entry name" value="DNA_methylase_N6_adenine_CS"/>
</dbReference>
<sequence>MSFMDCQIRSDSLAELEGIEVDNDELNSLLETLASSDLLDKPEDGLTDDDDCPEPSEKTTCQPGDIWILGTHRLMCGDGTNPEHIEQLVQGEPVDMVWTDPPYNVDYQGGTEDKLTIQNDKMGDVQFGVCQQ</sequence>
<feature type="region of interest" description="Disordered" evidence="3">
    <location>
        <begin position="37"/>
        <end position="63"/>
    </location>
</feature>
<reference evidence="4 5" key="1">
    <citation type="submission" date="2022-10" db="EMBL/GenBank/DDBJ databases">
        <title>High-quality genome sequences of two octocoral-associated bacteria, Endozoicomonas euniceicola EF212 and Endozoicomonas gorgoniicola PS125.</title>
        <authorList>
            <person name="Chiou Y.-J."/>
            <person name="Chen Y.-H."/>
        </authorList>
    </citation>
    <scope>NUCLEOTIDE SEQUENCE [LARGE SCALE GENOMIC DNA]</scope>
    <source>
        <strain evidence="4 5">PS125</strain>
    </source>
</reference>
<keyword evidence="2" id="KW-0808">Transferase</keyword>
<evidence type="ECO:0008006" key="6">
    <source>
        <dbReference type="Google" id="ProtNLM"/>
    </source>
</evidence>
<keyword evidence="5" id="KW-1185">Reference proteome</keyword>
<comment type="caution">
    <text evidence="4">The sequence shown here is derived from an EMBL/GenBank/DDBJ whole genome shotgun (WGS) entry which is preliminary data.</text>
</comment>
<evidence type="ECO:0000256" key="3">
    <source>
        <dbReference type="SAM" id="MobiDB-lite"/>
    </source>
</evidence>
<gene>
    <name evidence="4" type="ORF">NX722_20535</name>
</gene>
<dbReference type="InterPro" id="IPR029063">
    <property type="entry name" value="SAM-dependent_MTases_sf"/>
</dbReference>
<protein>
    <recommendedName>
        <fullName evidence="6">DNA methylase N-4/N-6 domain-containing protein</fullName>
    </recommendedName>
</protein>
<dbReference type="SUPFAM" id="SSF53335">
    <property type="entry name" value="S-adenosyl-L-methionine-dependent methyltransferases"/>
    <property type="match status" value="1"/>
</dbReference>
<feature type="compositionally biased region" description="Acidic residues" evidence="3">
    <location>
        <begin position="45"/>
        <end position="54"/>
    </location>
</feature>
<proteinExistence type="predicted"/>
<evidence type="ECO:0000313" key="4">
    <source>
        <dbReference type="EMBL" id="MCW7554963.1"/>
    </source>
</evidence>
<accession>A0ABT3N010</accession>
<keyword evidence="1" id="KW-0489">Methyltransferase</keyword>
<dbReference type="EMBL" id="JAPFCC010000001">
    <property type="protein sequence ID" value="MCW7554963.1"/>
    <property type="molecule type" value="Genomic_DNA"/>
</dbReference>
<organism evidence="4 5">
    <name type="scientific">Endozoicomonas gorgoniicola</name>
    <dbReference type="NCBI Taxonomy" id="1234144"/>
    <lineage>
        <taxon>Bacteria</taxon>
        <taxon>Pseudomonadati</taxon>
        <taxon>Pseudomonadota</taxon>
        <taxon>Gammaproteobacteria</taxon>
        <taxon>Oceanospirillales</taxon>
        <taxon>Endozoicomonadaceae</taxon>
        <taxon>Endozoicomonas</taxon>
    </lineage>
</organism>
<evidence type="ECO:0000256" key="2">
    <source>
        <dbReference type="ARBA" id="ARBA00022679"/>
    </source>
</evidence>
<dbReference type="PROSITE" id="PS00092">
    <property type="entry name" value="N6_MTASE"/>
    <property type="match status" value="1"/>
</dbReference>